<protein>
    <recommendedName>
        <fullName evidence="1">NAD/GMP synthase domain-containing protein</fullName>
    </recommendedName>
</protein>
<comment type="caution">
    <text evidence="2">The sequence shown here is derived from an EMBL/GenBank/DDBJ whole genome shotgun (WGS) entry which is preliminary data.</text>
</comment>
<dbReference type="InterPro" id="IPR014729">
    <property type="entry name" value="Rossmann-like_a/b/a_fold"/>
</dbReference>
<gene>
    <name evidence="2" type="ORF">S03H2_53853</name>
</gene>
<evidence type="ECO:0000313" key="2">
    <source>
        <dbReference type="EMBL" id="GAH62683.1"/>
    </source>
</evidence>
<feature type="domain" description="NAD/GMP synthase" evidence="1">
    <location>
        <begin position="14"/>
        <end position="99"/>
    </location>
</feature>
<evidence type="ECO:0000259" key="1">
    <source>
        <dbReference type="Pfam" id="PF02540"/>
    </source>
</evidence>
<dbReference type="EMBL" id="BARU01034298">
    <property type="protein sequence ID" value="GAH62683.1"/>
    <property type="molecule type" value="Genomic_DNA"/>
</dbReference>
<dbReference type="AlphaFoldDB" id="X1IYR9"/>
<dbReference type="SUPFAM" id="SSF52402">
    <property type="entry name" value="Adenine nucleotide alpha hydrolases-like"/>
    <property type="match status" value="1"/>
</dbReference>
<proteinExistence type="predicted"/>
<dbReference type="Pfam" id="PF02540">
    <property type="entry name" value="NAD_synthase"/>
    <property type="match status" value="1"/>
</dbReference>
<organism evidence="2">
    <name type="scientific">marine sediment metagenome</name>
    <dbReference type="NCBI Taxonomy" id="412755"/>
    <lineage>
        <taxon>unclassified sequences</taxon>
        <taxon>metagenomes</taxon>
        <taxon>ecological metagenomes</taxon>
    </lineage>
</organism>
<dbReference type="Gene3D" id="3.40.50.620">
    <property type="entry name" value="HUPs"/>
    <property type="match status" value="1"/>
</dbReference>
<sequence>MVQFIENYDTIIDLAVRFIRDEVNNSQTSGVVIGLSGGIDSAIIAHLSAVALGKEAVDLVHLPEEELDSIHTEDARAVAHDLNIPLRMIEISPMLDSVFKLLPNIED</sequence>
<reference evidence="2" key="1">
    <citation type="journal article" date="2014" name="Front. Microbiol.">
        <title>High frequency of phylogenetically diverse reductive dehalogenase-homologous genes in deep subseafloor sedimentary metagenomes.</title>
        <authorList>
            <person name="Kawai M."/>
            <person name="Futagami T."/>
            <person name="Toyoda A."/>
            <person name="Takaki Y."/>
            <person name="Nishi S."/>
            <person name="Hori S."/>
            <person name="Arai W."/>
            <person name="Tsubouchi T."/>
            <person name="Morono Y."/>
            <person name="Uchiyama I."/>
            <person name="Ito T."/>
            <person name="Fujiyama A."/>
            <person name="Inagaki F."/>
            <person name="Takami H."/>
        </authorList>
    </citation>
    <scope>NUCLEOTIDE SEQUENCE</scope>
    <source>
        <strain evidence="2">Expedition CK06-06</strain>
    </source>
</reference>
<name>X1IYR9_9ZZZZ</name>
<accession>X1IYR9</accession>
<dbReference type="GO" id="GO:0006163">
    <property type="term" value="P:purine nucleotide metabolic process"/>
    <property type="evidence" value="ECO:0007669"/>
    <property type="project" value="UniProtKB-ARBA"/>
</dbReference>
<dbReference type="InterPro" id="IPR022310">
    <property type="entry name" value="NAD/GMP_synthase"/>
</dbReference>
<feature type="non-terminal residue" evidence="2">
    <location>
        <position position="107"/>
    </location>
</feature>